<keyword evidence="3" id="KW-1185">Reference proteome</keyword>
<sequence>MTSGDVIVVGGSGGHSILNYLRLCKVQCAGHCGCTATLWTRWCALLHCGVRLVGQCPPTAARLTCKFRRTHTRTAHRRRLLSCCEIGLPLPVHPYASRTATSLHEPHTPTTEEEKRATHRSGSLRTRRAHQAAWLA</sequence>
<dbReference type="Proteomes" id="UP000041254">
    <property type="component" value="Unassembled WGS sequence"/>
</dbReference>
<dbReference type="VEuPathDB" id="CryptoDB:Vbra_17811"/>
<organism evidence="2 3">
    <name type="scientific">Vitrella brassicaformis (strain CCMP3155)</name>
    <dbReference type="NCBI Taxonomy" id="1169540"/>
    <lineage>
        <taxon>Eukaryota</taxon>
        <taxon>Sar</taxon>
        <taxon>Alveolata</taxon>
        <taxon>Colpodellida</taxon>
        <taxon>Vitrellaceae</taxon>
        <taxon>Vitrella</taxon>
    </lineage>
</organism>
<evidence type="ECO:0000313" key="3">
    <source>
        <dbReference type="Proteomes" id="UP000041254"/>
    </source>
</evidence>
<name>A0A0G4GHR7_VITBC</name>
<feature type="region of interest" description="Disordered" evidence="1">
    <location>
        <begin position="99"/>
        <end position="124"/>
    </location>
</feature>
<evidence type="ECO:0000313" key="2">
    <source>
        <dbReference type="EMBL" id="CEM29274.1"/>
    </source>
</evidence>
<dbReference type="AlphaFoldDB" id="A0A0G4GHR7"/>
<evidence type="ECO:0000256" key="1">
    <source>
        <dbReference type="SAM" id="MobiDB-lite"/>
    </source>
</evidence>
<protein>
    <submittedName>
        <fullName evidence="2">Uncharacterized protein</fullName>
    </submittedName>
</protein>
<feature type="compositionally biased region" description="Basic and acidic residues" evidence="1">
    <location>
        <begin position="104"/>
        <end position="116"/>
    </location>
</feature>
<dbReference type="InParanoid" id="A0A0G4GHR7"/>
<reference evidence="2 3" key="1">
    <citation type="submission" date="2014-11" db="EMBL/GenBank/DDBJ databases">
        <authorList>
            <person name="Zhu J."/>
            <person name="Qi W."/>
            <person name="Song R."/>
        </authorList>
    </citation>
    <scope>NUCLEOTIDE SEQUENCE [LARGE SCALE GENOMIC DNA]</scope>
</reference>
<gene>
    <name evidence="2" type="ORF">Vbra_17811</name>
</gene>
<dbReference type="EMBL" id="CDMY01000668">
    <property type="protein sequence ID" value="CEM29274.1"/>
    <property type="molecule type" value="Genomic_DNA"/>
</dbReference>
<proteinExistence type="predicted"/>
<accession>A0A0G4GHR7</accession>